<keyword evidence="2" id="KW-1185">Reference proteome</keyword>
<dbReference type="SUPFAM" id="SSF48576">
    <property type="entry name" value="Terpenoid synthases"/>
    <property type="match status" value="1"/>
</dbReference>
<dbReference type="Gene3D" id="1.10.600.10">
    <property type="entry name" value="Farnesyl Diphosphate Synthase"/>
    <property type="match status" value="1"/>
</dbReference>
<reference evidence="1 2" key="1">
    <citation type="submission" date="2023-03" db="EMBL/GenBank/DDBJ databases">
        <title>Fodinicurvata sp. CAU 1616 isolated from sea sendiment.</title>
        <authorList>
            <person name="Kim W."/>
        </authorList>
    </citation>
    <scope>NUCLEOTIDE SEQUENCE [LARGE SCALE GENOMIC DNA]</scope>
    <source>
        <strain evidence="1 2">CAU 1616</strain>
    </source>
</reference>
<dbReference type="Pfam" id="PF00494">
    <property type="entry name" value="SQS_PSY"/>
    <property type="match status" value="1"/>
</dbReference>
<dbReference type="InterPro" id="IPR002060">
    <property type="entry name" value="Squ/phyt_synthse"/>
</dbReference>
<evidence type="ECO:0000313" key="2">
    <source>
        <dbReference type="Proteomes" id="UP001215503"/>
    </source>
</evidence>
<comment type="caution">
    <text evidence="1">The sequence shown here is derived from an EMBL/GenBank/DDBJ whole genome shotgun (WGS) entry which is preliminary data.</text>
</comment>
<protein>
    <submittedName>
        <fullName evidence="1">Phytoene/squalene synthase family protein</fullName>
    </submittedName>
</protein>
<name>A0ABT5YPG6_9PROT</name>
<dbReference type="PANTHER" id="PTHR31480">
    <property type="entry name" value="BIFUNCTIONAL LYCOPENE CYCLASE/PHYTOENE SYNTHASE"/>
    <property type="match status" value="1"/>
</dbReference>
<gene>
    <name evidence="1" type="ORF">P2G67_12120</name>
</gene>
<dbReference type="Proteomes" id="UP001215503">
    <property type="component" value="Unassembled WGS sequence"/>
</dbReference>
<sequence>MSAKHRPGRSGSEGERLPAAALELRHHDHDRYLLSLFAAPGLRDQLQGLFAFNHEIAKTSEVVSEAIIGQIRLQWWRESVEGLFEGTPREHYVIQVLHPAAQQGRLNRARLERLIDAREADLSGEAPADLTAFERYAEATGADLLRAALELMGLPADSHEALHRAARHIGIAYSSVGLLRAVPFHAAQKRIHLPEDHLAVAGVNRQDLFELRPQEALSGVAMRLAQRAEEHLSEAAKLVPDARMAKPVLLHGSLARLYLKRLAAADYNPFDPRAGLAPPSRMPRLAWLSWRGRW</sequence>
<accession>A0ABT5YPG6</accession>
<dbReference type="EMBL" id="JARHUD010000007">
    <property type="protein sequence ID" value="MDF2096723.1"/>
    <property type="molecule type" value="Genomic_DNA"/>
</dbReference>
<dbReference type="RefSeq" id="WP_275823457.1">
    <property type="nucleotide sequence ID" value="NZ_JARHUD010000007.1"/>
</dbReference>
<organism evidence="1 2">
    <name type="scientific">Aquibaculum arenosum</name>
    <dbReference type="NCBI Taxonomy" id="3032591"/>
    <lineage>
        <taxon>Bacteria</taxon>
        <taxon>Pseudomonadati</taxon>
        <taxon>Pseudomonadota</taxon>
        <taxon>Alphaproteobacteria</taxon>
        <taxon>Rhodospirillales</taxon>
        <taxon>Rhodovibrionaceae</taxon>
        <taxon>Aquibaculum</taxon>
    </lineage>
</organism>
<proteinExistence type="predicted"/>
<dbReference type="InterPro" id="IPR008949">
    <property type="entry name" value="Isoprenoid_synthase_dom_sf"/>
</dbReference>
<evidence type="ECO:0000313" key="1">
    <source>
        <dbReference type="EMBL" id="MDF2096723.1"/>
    </source>
</evidence>